<dbReference type="EMBL" id="FCOK02000058">
    <property type="protein sequence ID" value="SAL58626.1"/>
    <property type="molecule type" value="Genomic_DNA"/>
</dbReference>
<organism evidence="2 3">
    <name type="scientific">Caballeronia udeis</name>
    <dbReference type="NCBI Taxonomy" id="1232866"/>
    <lineage>
        <taxon>Bacteria</taxon>
        <taxon>Pseudomonadati</taxon>
        <taxon>Pseudomonadota</taxon>
        <taxon>Betaproteobacteria</taxon>
        <taxon>Burkholderiales</taxon>
        <taxon>Burkholderiaceae</taxon>
        <taxon>Caballeronia</taxon>
    </lineage>
</organism>
<feature type="region of interest" description="Disordered" evidence="1">
    <location>
        <begin position="1"/>
        <end position="40"/>
    </location>
</feature>
<dbReference type="AlphaFoldDB" id="A0A158IQ39"/>
<keyword evidence="2" id="KW-0413">Isomerase</keyword>
<protein>
    <submittedName>
        <fullName evidence="2">DNA topoisomerase</fullName>
    </submittedName>
</protein>
<feature type="compositionally biased region" description="Basic and acidic residues" evidence="1">
    <location>
        <begin position="29"/>
        <end position="40"/>
    </location>
</feature>
<reference evidence="2 3" key="1">
    <citation type="submission" date="2016-01" db="EMBL/GenBank/DDBJ databases">
        <authorList>
            <person name="Oliw E.H."/>
        </authorList>
    </citation>
    <scope>NUCLEOTIDE SEQUENCE [LARGE SCALE GENOMIC DNA]</scope>
    <source>
        <strain evidence="2">LMG 27134</strain>
    </source>
</reference>
<name>A0A158IQ39_9BURK</name>
<accession>A0A158IQ39</accession>
<proteinExistence type="predicted"/>
<sequence length="72" mass="8025">MAATTGPTQRPIYNISQQAAPAVMPPGLRHSDDTRPGYTRRREKDGFAYFDVSGERIDDAREIARINAGHRP</sequence>
<dbReference type="Proteomes" id="UP000054683">
    <property type="component" value="Unassembled WGS sequence"/>
</dbReference>
<gene>
    <name evidence="2" type="ORF">AWB69_06469</name>
</gene>
<dbReference type="GO" id="GO:0016853">
    <property type="term" value="F:isomerase activity"/>
    <property type="evidence" value="ECO:0007669"/>
    <property type="project" value="UniProtKB-KW"/>
</dbReference>
<evidence type="ECO:0000313" key="3">
    <source>
        <dbReference type="Proteomes" id="UP000054683"/>
    </source>
</evidence>
<evidence type="ECO:0000313" key="2">
    <source>
        <dbReference type="EMBL" id="SAL58626.1"/>
    </source>
</evidence>
<evidence type="ECO:0000256" key="1">
    <source>
        <dbReference type="SAM" id="MobiDB-lite"/>
    </source>
</evidence>